<proteinExistence type="predicted"/>
<dbReference type="RefSeq" id="WP_184433874.1">
    <property type="nucleotide sequence ID" value="NZ_JACIGI010000010.1"/>
</dbReference>
<evidence type="ECO:0000256" key="2">
    <source>
        <dbReference type="SAM" id="MobiDB-lite"/>
    </source>
</evidence>
<name>A0A7W6WK17_9PROT</name>
<comment type="cofactor">
    <cofactor evidence="1">
        <name>Mg(2+)</name>
        <dbReference type="ChEBI" id="CHEBI:18420"/>
    </cofactor>
</comment>
<evidence type="ECO:0000313" key="4">
    <source>
        <dbReference type="Proteomes" id="UP000555728"/>
    </source>
</evidence>
<dbReference type="InterPro" id="IPR000760">
    <property type="entry name" value="Inositol_monophosphatase-like"/>
</dbReference>
<keyword evidence="1" id="KW-0460">Magnesium</keyword>
<dbReference type="AlphaFoldDB" id="A0A7W6WK17"/>
<organism evidence="3 4">
    <name type="scientific">Roseospira goensis</name>
    <dbReference type="NCBI Taxonomy" id="391922"/>
    <lineage>
        <taxon>Bacteria</taxon>
        <taxon>Pseudomonadati</taxon>
        <taxon>Pseudomonadota</taxon>
        <taxon>Alphaproteobacteria</taxon>
        <taxon>Rhodospirillales</taxon>
        <taxon>Rhodospirillaceae</taxon>
        <taxon>Roseospira</taxon>
    </lineage>
</organism>
<feature type="binding site" evidence="1">
    <location>
        <position position="89"/>
    </location>
    <ligand>
        <name>Mg(2+)</name>
        <dbReference type="ChEBI" id="CHEBI:18420"/>
        <label>1</label>
        <note>catalytic</note>
    </ligand>
</feature>
<keyword evidence="4" id="KW-1185">Reference proteome</keyword>
<feature type="region of interest" description="Disordered" evidence="2">
    <location>
        <begin position="65"/>
        <end position="114"/>
    </location>
</feature>
<dbReference type="GO" id="GO:0046872">
    <property type="term" value="F:metal ion binding"/>
    <property type="evidence" value="ECO:0007669"/>
    <property type="project" value="UniProtKB-KW"/>
</dbReference>
<dbReference type="EMBL" id="JACIGI010000010">
    <property type="protein sequence ID" value="MBB4285886.1"/>
    <property type="molecule type" value="Genomic_DNA"/>
</dbReference>
<dbReference type="Gene3D" id="3.30.540.10">
    <property type="entry name" value="Fructose-1,6-Bisphosphatase, subunit A, domain 1"/>
    <property type="match status" value="1"/>
</dbReference>
<dbReference type="Proteomes" id="UP000555728">
    <property type="component" value="Unassembled WGS sequence"/>
</dbReference>
<evidence type="ECO:0000256" key="1">
    <source>
        <dbReference type="PIRSR" id="PIRSR600760-2"/>
    </source>
</evidence>
<feature type="binding site" evidence="1">
    <location>
        <position position="92"/>
    </location>
    <ligand>
        <name>Mg(2+)</name>
        <dbReference type="ChEBI" id="CHEBI:18420"/>
        <label>1</label>
        <note>catalytic</note>
    </ligand>
</feature>
<sequence length="114" mass="11717">MTKTTPCPLPLTEALAVARDAAVLAGALLRESVHRPVGPEGDHGRNAADTAAEILIRDRVQAAFPDTTFTGEETKPVPGQPGQPEWVVDPHDGTATSAEGTDPSNAPSAPGLST</sequence>
<keyword evidence="1" id="KW-0479">Metal-binding</keyword>
<feature type="compositionally biased region" description="Polar residues" evidence="2">
    <location>
        <begin position="94"/>
        <end position="114"/>
    </location>
</feature>
<comment type="caution">
    <text evidence="3">The sequence shown here is derived from an EMBL/GenBank/DDBJ whole genome shotgun (WGS) entry which is preliminary data.</text>
</comment>
<protein>
    <submittedName>
        <fullName evidence="3">Fructose-1,6-bisphosphatase/inositol monophosphatase family enzyme</fullName>
    </submittedName>
</protein>
<accession>A0A7W6WK17</accession>
<evidence type="ECO:0000313" key="3">
    <source>
        <dbReference type="EMBL" id="MBB4285886.1"/>
    </source>
</evidence>
<dbReference type="SUPFAM" id="SSF56655">
    <property type="entry name" value="Carbohydrate phosphatase"/>
    <property type="match status" value="1"/>
</dbReference>
<gene>
    <name evidence="3" type="ORF">GGD88_001606</name>
</gene>
<reference evidence="3 4" key="1">
    <citation type="submission" date="2020-08" db="EMBL/GenBank/DDBJ databases">
        <title>Genome sequencing of Purple Non-Sulfur Bacteria from various extreme environments.</title>
        <authorList>
            <person name="Mayer M."/>
        </authorList>
    </citation>
    <scope>NUCLEOTIDE SEQUENCE [LARGE SCALE GENOMIC DNA]</scope>
    <source>
        <strain evidence="3 4">JA135</strain>
    </source>
</reference>
<dbReference type="Pfam" id="PF00459">
    <property type="entry name" value="Inositol_P"/>
    <property type="match status" value="1"/>
</dbReference>
<feature type="binding site" evidence="1">
    <location>
        <position position="72"/>
    </location>
    <ligand>
        <name>Mg(2+)</name>
        <dbReference type="ChEBI" id="CHEBI:18420"/>
        <label>1</label>
        <note>catalytic</note>
    </ligand>
</feature>